<evidence type="ECO:0000313" key="2">
    <source>
        <dbReference type="EMBL" id="MYL97114.1"/>
    </source>
</evidence>
<comment type="caution">
    <text evidence="2">The sequence shown here is derived from an EMBL/GenBank/DDBJ whole genome shotgun (WGS) entry which is preliminary data.</text>
</comment>
<keyword evidence="1" id="KW-1133">Transmembrane helix</keyword>
<feature type="transmembrane region" description="Helical" evidence="1">
    <location>
        <begin position="12"/>
        <end position="29"/>
    </location>
</feature>
<keyword evidence="1" id="KW-0472">Membrane</keyword>
<protein>
    <submittedName>
        <fullName evidence="2">Uncharacterized protein</fullName>
    </submittedName>
</protein>
<reference evidence="2 3" key="1">
    <citation type="submission" date="2019-12" db="EMBL/GenBank/DDBJ databases">
        <authorList>
            <person name="Feng G."/>
            <person name="Zhu H."/>
        </authorList>
    </citation>
    <scope>NUCLEOTIDE SEQUENCE [LARGE SCALE GENOMIC DNA]</scope>
    <source>
        <strain evidence="2 3">FGD1</strain>
    </source>
</reference>
<dbReference type="AlphaFoldDB" id="A0A7X4GF52"/>
<name>A0A7X4GF52_9SPHN</name>
<proteinExistence type="predicted"/>
<evidence type="ECO:0000256" key="1">
    <source>
        <dbReference type="SAM" id="Phobius"/>
    </source>
</evidence>
<dbReference type="Proteomes" id="UP000465810">
    <property type="component" value="Unassembled WGS sequence"/>
</dbReference>
<sequence>MRVKGRSRRTPLLIALAVLLVAANVWWFGHERPAGEAPSFELADGSDQGRHSVATGISRAEIEAAPLYDLESRRWTVNGRAVTNLQAHLLTAPGSALSGRFLIARLPAEATTDDVRRVLLDLVERRICLVALPDATDPMAINVRRIVSVRNDAGRVVSCPS</sequence>
<keyword evidence="3" id="KW-1185">Reference proteome</keyword>
<accession>A0A7X4GF52</accession>
<gene>
    <name evidence="2" type="ORF">GR702_04920</name>
</gene>
<dbReference type="EMBL" id="WVTD01000002">
    <property type="protein sequence ID" value="MYL97114.1"/>
    <property type="molecule type" value="Genomic_DNA"/>
</dbReference>
<evidence type="ECO:0000313" key="3">
    <source>
        <dbReference type="Proteomes" id="UP000465810"/>
    </source>
</evidence>
<dbReference type="RefSeq" id="WP_160984839.1">
    <property type="nucleotide sequence ID" value="NZ_WVTD01000002.1"/>
</dbReference>
<keyword evidence="1" id="KW-0812">Transmembrane</keyword>
<organism evidence="2 3">
    <name type="scientific">Novosphingobium silvae</name>
    <dbReference type="NCBI Taxonomy" id="2692619"/>
    <lineage>
        <taxon>Bacteria</taxon>
        <taxon>Pseudomonadati</taxon>
        <taxon>Pseudomonadota</taxon>
        <taxon>Alphaproteobacteria</taxon>
        <taxon>Sphingomonadales</taxon>
        <taxon>Sphingomonadaceae</taxon>
        <taxon>Novosphingobium</taxon>
    </lineage>
</organism>